<keyword evidence="1" id="KW-0472">Membrane</keyword>
<evidence type="ECO:0000313" key="2">
    <source>
        <dbReference type="EnsemblPlants" id="KQK88348"/>
    </source>
</evidence>
<keyword evidence="3" id="KW-1185">Reference proteome</keyword>
<evidence type="ECO:0000313" key="3">
    <source>
        <dbReference type="Proteomes" id="UP000004995"/>
    </source>
</evidence>
<evidence type="ECO:0000256" key="1">
    <source>
        <dbReference type="SAM" id="Phobius"/>
    </source>
</evidence>
<dbReference type="AlphaFoldDB" id="K4AND5"/>
<dbReference type="Gramene" id="KQK88348">
    <property type="protein sequence ID" value="KQK88348"/>
    <property type="gene ID" value="SETIT_040432mg"/>
</dbReference>
<keyword evidence="1" id="KW-0812">Transmembrane</keyword>
<dbReference type="Proteomes" id="UP000004995">
    <property type="component" value="Unassembled WGS sequence"/>
</dbReference>
<dbReference type="HOGENOM" id="CLU_3360632_0_0_1"/>
<feature type="transmembrane region" description="Helical" evidence="1">
    <location>
        <begin position="12"/>
        <end position="31"/>
    </location>
</feature>
<organism evidence="2 3">
    <name type="scientific">Setaria italica</name>
    <name type="common">Foxtail millet</name>
    <name type="synonym">Panicum italicum</name>
    <dbReference type="NCBI Taxonomy" id="4555"/>
    <lineage>
        <taxon>Eukaryota</taxon>
        <taxon>Viridiplantae</taxon>
        <taxon>Streptophyta</taxon>
        <taxon>Embryophyta</taxon>
        <taxon>Tracheophyta</taxon>
        <taxon>Spermatophyta</taxon>
        <taxon>Magnoliopsida</taxon>
        <taxon>Liliopsida</taxon>
        <taxon>Poales</taxon>
        <taxon>Poaceae</taxon>
        <taxon>PACMAD clade</taxon>
        <taxon>Panicoideae</taxon>
        <taxon>Panicodae</taxon>
        <taxon>Paniceae</taxon>
        <taxon>Cenchrinae</taxon>
        <taxon>Setaria</taxon>
    </lineage>
</organism>
<reference evidence="3" key="1">
    <citation type="journal article" date="2012" name="Nat. Biotechnol.">
        <title>Reference genome sequence of the model plant Setaria.</title>
        <authorList>
            <person name="Bennetzen J.L."/>
            <person name="Schmutz J."/>
            <person name="Wang H."/>
            <person name="Percifield R."/>
            <person name="Hawkins J."/>
            <person name="Pontaroli A.C."/>
            <person name="Estep M."/>
            <person name="Feng L."/>
            <person name="Vaughn J.N."/>
            <person name="Grimwood J."/>
            <person name="Jenkins J."/>
            <person name="Barry K."/>
            <person name="Lindquist E."/>
            <person name="Hellsten U."/>
            <person name="Deshpande S."/>
            <person name="Wang X."/>
            <person name="Wu X."/>
            <person name="Mitros T."/>
            <person name="Triplett J."/>
            <person name="Yang X."/>
            <person name="Ye C.Y."/>
            <person name="Mauro-Herrera M."/>
            <person name="Wang L."/>
            <person name="Li P."/>
            <person name="Sharma M."/>
            <person name="Sharma R."/>
            <person name="Ronald P.C."/>
            <person name="Panaud O."/>
            <person name="Kellogg E.A."/>
            <person name="Brutnell T.P."/>
            <person name="Doust A.N."/>
            <person name="Tuskan G.A."/>
            <person name="Rokhsar D."/>
            <person name="Devos K.M."/>
        </authorList>
    </citation>
    <scope>NUCLEOTIDE SEQUENCE [LARGE SCALE GENOMIC DNA]</scope>
    <source>
        <strain evidence="3">cv. Yugu1</strain>
    </source>
</reference>
<dbReference type="EMBL" id="AGNK02005520">
    <property type="status" value="NOT_ANNOTATED_CDS"/>
    <property type="molecule type" value="Genomic_DNA"/>
</dbReference>
<name>K4AND5_SETIT</name>
<dbReference type="InParanoid" id="K4AND5"/>
<reference evidence="2" key="2">
    <citation type="submission" date="2018-08" db="UniProtKB">
        <authorList>
            <consortium name="EnsemblPlants"/>
        </authorList>
    </citation>
    <scope>IDENTIFICATION</scope>
    <source>
        <strain evidence="2">Yugu1</strain>
    </source>
</reference>
<keyword evidence="1" id="KW-1133">Transmembrane helix</keyword>
<proteinExistence type="predicted"/>
<protein>
    <submittedName>
        <fullName evidence="2">Uncharacterized protein</fullName>
    </submittedName>
</protein>
<sequence length="36" mass="4227">MNDASCLIHIPTKWCVCIMCGLYLFIPFSIICPWMY</sequence>
<dbReference type="EnsemblPlants" id="KQK88348">
    <property type="protein sequence ID" value="KQK88348"/>
    <property type="gene ID" value="SETIT_040432mg"/>
</dbReference>
<accession>K4AND5</accession>